<reference evidence="1" key="1">
    <citation type="submission" date="2014-09" db="EMBL/GenBank/DDBJ databases">
        <authorList>
            <person name="Magalhaes I.L.F."/>
            <person name="Oliveira U."/>
            <person name="Santos F.R."/>
            <person name="Vidigal T.H.D.A."/>
            <person name="Brescovit A.D."/>
            <person name="Santos A.J."/>
        </authorList>
    </citation>
    <scope>NUCLEOTIDE SEQUENCE</scope>
    <source>
        <tissue evidence="1">Shoot tissue taken approximately 20 cm above the soil surface</tissue>
    </source>
</reference>
<sequence>MLHVDSIIQFIWSMGVTT</sequence>
<evidence type="ECO:0000313" key="1">
    <source>
        <dbReference type="EMBL" id="JAE37102.1"/>
    </source>
</evidence>
<dbReference type="EMBL" id="GBRH01160794">
    <property type="protein sequence ID" value="JAE37102.1"/>
    <property type="molecule type" value="Transcribed_RNA"/>
</dbReference>
<reference evidence="1" key="2">
    <citation type="journal article" date="2015" name="Data Brief">
        <title>Shoot transcriptome of the giant reed, Arundo donax.</title>
        <authorList>
            <person name="Barrero R.A."/>
            <person name="Guerrero F.D."/>
            <person name="Moolhuijzen P."/>
            <person name="Goolsby J.A."/>
            <person name="Tidwell J."/>
            <person name="Bellgard S.E."/>
            <person name="Bellgard M.I."/>
        </authorList>
    </citation>
    <scope>NUCLEOTIDE SEQUENCE</scope>
    <source>
        <tissue evidence="1">Shoot tissue taken approximately 20 cm above the soil surface</tissue>
    </source>
</reference>
<name>A0A0A9HK59_ARUDO</name>
<proteinExistence type="predicted"/>
<accession>A0A0A9HK59</accession>
<organism evidence="1">
    <name type="scientific">Arundo donax</name>
    <name type="common">Giant reed</name>
    <name type="synonym">Donax arundinaceus</name>
    <dbReference type="NCBI Taxonomy" id="35708"/>
    <lineage>
        <taxon>Eukaryota</taxon>
        <taxon>Viridiplantae</taxon>
        <taxon>Streptophyta</taxon>
        <taxon>Embryophyta</taxon>
        <taxon>Tracheophyta</taxon>
        <taxon>Spermatophyta</taxon>
        <taxon>Magnoliopsida</taxon>
        <taxon>Liliopsida</taxon>
        <taxon>Poales</taxon>
        <taxon>Poaceae</taxon>
        <taxon>PACMAD clade</taxon>
        <taxon>Arundinoideae</taxon>
        <taxon>Arundineae</taxon>
        <taxon>Arundo</taxon>
    </lineage>
</organism>
<protein>
    <submittedName>
        <fullName evidence="1">Uncharacterized protein</fullName>
    </submittedName>
</protein>
<dbReference type="AlphaFoldDB" id="A0A0A9HK59"/>